<evidence type="ECO:0000256" key="9">
    <source>
        <dbReference type="SAM" id="SignalP"/>
    </source>
</evidence>
<evidence type="ECO:0000256" key="5">
    <source>
        <dbReference type="ARBA" id="ARBA00023157"/>
    </source>
</evidence>
<dbReference type="CDD" id="cd03019">
    <property type="entry name" value="DsbA_DsbA"/>
    <property type="match status" value="1"/>
</dbReference>
<feature type="chain" id="PRO_5017054463" description="Thiol:disulfide interchange protein" evidence="9">
    <location>
        <begin position="19"/>
        <end position="204"/>
    </location>
</feature>
<dbReference type="OrthoDB" id="9784896at2"/>
<protein>
    <recommendedName>
        <fullName evidence="7">Thiol:disulfide interchange protein</fullName>
    </recommendedName>
</protein>
<feature type="domain" description="Thioredoxin" evidence="10">
    <location>
        <begin position="6"/>
        <end position="196"/>
    </location>
</feature>
<organism evidence="11 12">
    <name type="scientific">Crenobacter cavernae</name>
    <dbReference type="NCBI Taxonomy" id="2290923"/>
    <lineage>
        <taxon>Bacteria</taxon>
        <taxon>Pseudomonadati</taxon>
        <taxon>Pseudomonadota</taxon>
        <taxon>Betaproteobacteria</taxon>
        <taxon>Neisseriales</taxon>
        <taxon>Neisseriaceae</taxon>
        <taxon>Crenobacter</taxon>
    </lineage>
</organism>
<evidence type="ECO:0000256" key="1">
    <source>
        <dbReference type="ARBA" id="ARBA00004418"/>
    </source>
</evidence>
<evidence type="ECO:0000256" key="7">
    <source>
        <dbReference type="PIRNR" id="PIRNR001488"/>
    </source>
</evidence>
<dbReference type="InterPro" id="IPR013766">
    <property type="entry name" value="Thioredoxin_domain"/>
</dbReference>
<dbReference type="KEGG" id="ccah:DWG20_02605"/>
<dbReference type="InterPro" id="IPR050824">
    <property type="entry name" value="Thiol_disulfide_DsbA"/>
</dbReference>
<dbReference type="RefSeq" id="WP_115432306.1">
    <property type="nucleotide sequence ID" value="NZ_CP031337.1"/>
</dbReference>
<dbReference type="Pfam" id="PF01323">
    <property type="entry name" value="DSBA"/>
    <property type="match status" value="1"/>
</dbReference>
<proteinExistence type="inferred from homology"/>
<dbReference type="GO" id="GO:0042597">
    <property type="term" value="C:periplasmic space"/>
    <property type="evidence" value="ECO:0007669"/>
    <property type="project" value="UniProtKB-SubCell"/>
</dbReference>
<gene>
    <name evidence="11" type="ORF">DWG20_02605</name>
</gene>
<keyword evidence="3 9" id="KW-0732">Signal</keyword>
<evidence type="ECO:0000259" key="10">
    <source>
        <dbReference type="PROSITE" id="PS51352"/>
    </source>
</evidence>
<dbReference type="PANTHER" id="PTHR35891">
    <property type="entry name" value="THIOL:DISULFIDE INTERCHANGE PROTEIN DSBA"/>
    <property type="match status" value="1"/>
</dbReference>
<dbReference type="GO" id="GO:0016491">
    <property type="term" value="F:oxidoreductase activity"/>
    <property type="evidence" value="ECO:0007669"/>
    <property type="project" value="InterPro"/>
</dbReference>
<evidence type="ECO:0000256" key="4">
    <source>
        <dbReference type="ARBA" id="ARBA00022764"/>
    </source>
</evidence>
<name>A0A345Y3A3_9NEIS</name>
<evidence type="ECO:0000313" key="12">
    <source>
        <dbReference type="Proteomes" id="UP000254537"/>
    </source>
</evidence>
<dbReference type="EMBL" id="CP031337">
    <property type="protein sequence ID" value="AXK38405.1"/>
    <property type="molecule type" value="Genomic_DNA"/>
</dbReference>
<dbReference type="PANTHER" id="PTHR35891:SF3">
    <property type="entry name" value="THIOL:DISULFIDE INTERCHANGE PROTEIN DSBL"/>
    <property type="match status" value="1"/>
</dbReference>
<feature type="disulfide bond" description="Redox-active" evidence="8">
    <location>
        <begin position="51"/>
        <end position="54"/>
    </location>
</feature>
<keyword evidence="4 7" id="KW-0574">Periplasm</keyword>
<evidence type="ECO:0000256" key="2">
    <source>
        <dbReference type="ARBA" id="ARBA00005791"/>
    </source>
</evidence>
<dbReference type="InterPro" id="IPR001853">
    <property type="entry name" value="DSBA-like_thioredoxin_dom"/>
</dbReference>
<evidence type="ECO:0000256" key="8">
    <source>
        <dbReference type="PIRSR" id="PIRSR001488-1"/>
    </source>
</evidence>
<feature type="signal peptide" evidence="9">
    <location>
        <begin position="1"/>
        <end position="18"/>
    </location>
</feature>
<evidence type="ECO:0000256" key="3">
    <source>
        <dbReference type="ARBA" id="ARBA00022729"/>
    </source>
</evidence>
<evidence type="ECO:0000256" key="6">
    <source>
        <dbReference type="ARBA" id="ARBA00023284"/>
    </source>
</evidence>
<dbReference type="AlphaFoldDB" id="A0A345Y3A3"/>
<reference evidence="11 12" key="1">
    <citation type="submission" date="2018-07" db="EMBL/GenBank/DDBJ databases">
        <title>Crenobacter cavernae sp. nov., isolated from a karst cave.</title>
        <authorList>
            <person name="Zhu H."/>
        </authorList>
    </citation>
    <scope>NUCLEOTIDE SEQUENCE [LARGE SCALE GENOMIC DNA]</scope>
    <source>
        <strain evidence="11 12">K1W11S-77</strain>
    </source>
</reference>
<dbReference type="SUPFAM" id="SSF52833">
    <property type="entry name" value="Thioredoxin-like"/>
    <property type="match status" value="1"/>
</dbReference>
<accession>A0A345Y3A3</accession>
<dbReference type="InterPro" id="IPR036249">
    <property type="entry name" value="Thioredoxin-like_sf"/>
</dbReference>
<dbReference type="PIRSF" id="PIRSF001488">
    <property type="entry name" value="Tdi_protein"/>
    <property type="match status" value="1"/>
</dbReference>
<dbReference type="Gene3D" id="3.40.30.10">
    <property type="entry name" value="Glutaredoxin"/>
    <property type="match status" value="1"/>
</dbReference>
<evidence type="ECO:0000313" key="11">
    <source>
        <dbReference type="EMBL" id="AXK38405.1"/>
    </source>
</evidence>
<comment type="subcellular location">
    <subcellularLocation>
        <location evidence="1 7">Periplasm</location>
    </subcellularLocation>
</comment>
<dbReference type="Proteomes" id="UP000254537">
    <property type="component" value="Chromosome"/>
</dbReference>
<keyword evidence="5 7" id="KW-1015">Disulfide bond</keyword>
<dbReference type="PROSITE" id="PS51352">
    <property type="entry name" value="THIOREDOXIN_2"/>
    <property type="match status" value="1"/>
</dbReference>
<sequence length="204" mass="22636">MKKLALVALLCATSFAQAAITLGKDYTVLAKPQPVANPKKVEVIEFFSYTCIHCYHLEPTLSAWEKKRPADVDFRREQIVWGQSMEGFARLYSTLNVSGLLGKLHQPAFEAVLKQKTNLGDEAVLSGWIKQQAGADAGKFMQTYKSFGINAQVKRASKMTRDYAIEGTPTIVVAGKYATLPAEPARLMQVVDELVAKARQERKK</sequence>
<comment type="similarity">
    <text evidence="2">Belongs to the thioredoxin family. DsbA subfamily.</text>
</comment>
<dbReference type="InterPro" id="IPR023205">
    <property type="entry name" value="DsbA/DsbL"/>
</dbReference>
<keyword evidence="6" id="KW-0676">Redox-active center</keyword>